<evidence type="ECO:0000313" key="2">
    <source>
        <dbReference type="Proteomes" id="UP001054945"/>
    </source>
</evidence>
<dbReference type="EMBL" id="BPLR01009701">
    <property type="protein sequence ID" value="GIY33876.1"/>
    <property type="molecule type" value="Genomic_DNA"/>
</dbReference>
<proteinExistence type="predicted"/>
<gene>
    <name evidence="1" type="ORF">CEXT_35801</name>
</gene>
<comment type="caution">
    <text evidence="1">The sequence shown here is derived from an EMBL/GenBank/DDBJ whole genome shotgun (WGS) entry which is preliminary data.</text>
</comment>
<evidence type="ECO:0000313" key="1">
    <source>
        <dbReference type="EMBL" id="GIY33876.1"/>
    </source>
</evidence>
<name>A0AAV4SKY5_CAEEX</name>
<reference evidence="1 2" key="1">
    <citation type="submission" date="2021-06" db="EMBL/GenBank/DDBJ databases">
        <title>Caerostris extrusa draft genome.</title>
        <authorList>
            <person name="Kono N."/>
            <person name="Arakawa K."/>
        </authorList>
    </citation>
    <scope>NUCLEOTIDE SEQUENCE [LARGE SCALE GENOMIC DNA]</scope>
</reference>
<sequence length="84" mass="9790">MHDYSITLNLELENIPVRGDIRMLPCVVRFLYPSSIKKDWSGQDIGKPSLINVLLREFWNELRNSVLISVIDTLFDMMPKLIIN</sequence>
<dbReference type="AlphaFoldDB" id="A0AAV4SKY5"/>
<organism evidence="1 2">
    <name type="scientific">Caerostris extrusa</name>
    <name type="common">Bark spider</name>
    <name type="synonym">Caerostris bankana</name>
    <dbReference type="NCBI Taxonomy" id="172846"/>
    <lineage>
        <taxon>Eukaryota</taxon>
        <taxon>Metazoa</taxon>
        <taxon>Ecdysozoa</taxon>
        <taxon>Arthropoda</taxon>
        <taxon>Chelicerata</taxon>
        <taxon>Arachnida</taxon>
        <taxon>Araneae</taxon>
        <taxon>Araneomorphae</taxon>
        <taxon>Entelegynae</taxon>
        <taxon>Araneoidea</taxon>
        <taxon>Araneidae</taxon>
        <taxon>Caerostris</taxon>
    </lineage>
</organism>
<dbReference type="Proteomes" id="UP001054945">
    <property type="component" value="Unassembled WGS sequence"/>
</dbReference>
<accession>A0AAV4SKY5</accession>
<protein>
    <submittedName>
        <fullName evidence="1">Uncharacterized protein</fullName>
    </submittedName>
</protein>
<keyword evidence="2" id="KW-1185">Reference proteome</keyword>